<feature type="transmembrane region" description="Helical" evidence="9">
    <location>
        <begin position="460"/>
        <end position="479"/>
    </location>
</feature>
<feature type="transmembrane region" description="Helical" evidence="9">
    <location>
        <begin position="386"/>
        <end position="407"/>
    </location>
</feature>
<evidence type="ECO:0000256" key="8">
    <source>
        <dbReference type="ARBA" id="ARBA00023136"/>
    </source>
</evidence>
<dbReference type="SUPFAM" id="SSF82866">
    <property type="entry name" value="Multidrug efflux transporter AcrB transmembrane domain"/>
    <property type="match status" value="2"/>
</dbReference>
<dbReference type="Gene3D" id="1.20.1640.10">
    <property type="entry name" value="Multidrug efflux transporter AcrB transmembrane domain"/>
    <property type="match status" value="2"/>
</dbReference>
<reference evidence="12" key="1">
    <citation type="journal article" date="2013" name="Genome Announc.">
        <title>Complete genome sequence of Mycoplasma cynos strain C142.</title>
        <authorList>
            <person name="Walker C.A."/>
            <person name="Mannering S.A."/>
            <person name="Shields S."/>
            <person name="Blake D.P."/>
            <person name="Brownlie J."/>
        </authorList>
    </citation>
    <scope>NUCLEOTIDE SEQUENCE [LARGE SCALE GENOMIC DNA]</scope>
    <source>
        <strain evidence="12">C142</strain>
    </source>
</reference>
<dbReference type="AlphaFoldDB" id="L0RUK7"/>
<dbReference type="InterPro" id="IPR022813">
    <property type="entry name" value="SecD/SecF_arch_bac"/>
</dbReference>
<dbReference type="eggNOG" id="COG0342">
    <property type="taxonomic scope" value="Bacteria"/>
</dbReference>
<evidence type="ECO:0000256" key="1">
    <source>
        <dbReference type="ARBA" id="ARBA00004651"/>
    </source>
</evidence>
<keyword evidence="5" id="KW-0653">Protein transport</keyword>
<accession>L0RUK7</accession>
<feature type="transmembrane region" description="Helical" evidence="9">
    <location>
        <begin position="435"/>
        <end position="454"/>
    </location>
</feature>
<dbReference type="HOGENOM" id="CLU_007894_3_1_14"/>
<evidence type="ECO:0000256" key="9">
    <source>
        <dbReference type="SAM" id="Phobius"/>
    </source>
</evidence>
<feature type="transmembrane region" description="Helical" evidence="9">
    <location>
        <begin position="660"/>
        <end position="680"/>
    </location>
</feature>
<feature type="transmembrane region" description="Helical" evidence="9">
    <location>
        <begin position="21"/>
        <end position="44"/>
    </location>
</feature>
<dbReference type="PATRIC" id="fig|1246955.3.peg.307"/>
<feature type="transmembrane region" description="Helical" evidence="9">
    <location>
        <begin position="687"/>
        <end position="706"/>
    </location>
</feature>
<dbReference type="InterPro" id="IPR048634">
    <property type="entry name" value="SecD_SecF_C"/>
</dbReference>
<evidence type="ECO:0000256" key="3">
    <source>
        <dbReference type="ARBA" id="ARBA00022475"/>
    </source>
</evidence>
<dbReference type="GO" id="GO:0005886">
    <property type="term" value="C:plasma membrane"/>
    <property type="evidence" value="ECO:0007669"/>
    <property type="project" value="UniProtKB-SubCell"/>
</dbReference>
<organism evidence="11 12">
    <name type="scientific">Mycoplasmopsis cynos (strain C142)</name>
    <name type="common">Mycoplasma cynos</name>
    <dbReference type="NCBI Taxonomy" id="1246955"/>
    <lineage>
        <taxon>Bacteria</taxon>
        <taxon>Bacillati</taxon>
        <taxon>Mycoplasmatota</taxon>
        <taxon>Mycoplasmoidales</taxon>
        <taxon>Metamycoplasmataceae</taxon>
        <taxon>Mycoplasmopsis</taxon>
    </lineage>
</organism>
<evidence type="ECO:0000256" key="2">
    <source>
        <dbReference type="ARBA" id="ARBA00022448"/>
    </source>
</evidence>
<keyword evidence="6 9" id="KW-1133">Transmembrane helix</keyword>
<keyword evidence="2" id="KW-0813">Transport</keyword>
<evidence type="ECO:0000259" key="10">
    <source>
        <dbReference type="Pfam" id="PF02355"/>
    </source>
</evidence>
<proteinExistence type="predicted"/>
<feature type="transmembrane region" description="Helical" evidence="9">
    <location>
        <begin position="772"/>
        <end position="792"/>
    </location>
</feature>
<feature type="transmembrane region" description="Helical" evidence="9">
    <location>
        <begin position="357"/>
        <end position="380"/>
    </location>
</feature>
<dbReference type="Pfam" id="PF02355">
    <property type="entry name" value="SecD_SecF_C"/>
    <property type="match status" value="1"/>
</dbReference>
<gene>
    <name evidence="11" type="primary">MCYN0337</name>
    <name evidence="11" type="ordered locus">MCYN_0337</name>
</gene>
<evidence type="ECO:0000256" key="5">
    <source>
        <dbReference type="ARBA" id="ARBA00022927"/>
    </source>
</evidence>
<feature type="domain" description="Protein export membrane protein SecD/SecF C-terminal" evidence="10">
    <location>
        <begin position="654"/>
        <end position="822"/>
    </location>
</feature>
<name>L0RUK7_MYCC1</name>
<evidence type="ECO:0000256" key="4">
    <source>
        <dbReference type="ARBA" id="ARBA00022692"/>
    </source>
</evidence>
<keyword evidence="8 9" id="KW-0472">Membrane</keyword>
<feature type="transmembrane region" description="Helical" evidence="9">
    <location>
        <begin position="332"/>
        <end position="350"/>
    </location>
</feature>
<feature type="transmembrane region" description="Helical" evidence="9">
    <location>
        <begin position="798"/>
        <end position="820"/>
    </location>
</feature>
<evidence type="ECO:0000313" key="11">
    <source>
        <dbReference type="EMBL" id="CCP24069.1"/>
    </source>
</evidence>
<sequence>MWYIYYMNFLKTFLKLTTWKRLLISIFMIIAAILSIVFGSVFYLSNHTHKSIEYGGGNSVLVQVKSDKKIDLNKTNEISRSISSRLTDGSGYNGIDIKTEAEGKILISKSGHLSQKELFQFINDIVKKPNIVATTTNINPLFKNKRFEVGDSIDFQNVKQYQIPFKLNGAEYIERNGFNTIKISLNGIEGQTEYAKATDYLQRSNNREILFWLNIDNLYNRAINDYSKDWENSGKNLWNFIHTNNQVNTAGQNGRQIENSLKDNELRIQRDYLIYRGSINFVHDSSDVYINSQNLSNSQAKSLVERINFALSDYDLELLSTKTYSDVKDNSSFLYAMIGSLIAFSLLAFLQIFNYGLLGVATTISMALYSFLTLVIFIAVRGEYSPTLITALLLGLLVLFDGTVVWFEKFKGRMSTGDSINKSFTNTLKYNTRRVVDTNLMLFISMLIMFYLGLREIKTFSSFSFFGILVSLFVSQIFLRWVTISLTKWDLLEKKPWLFGLTNFDKKINNAISNKNINFLKNAKYVAISSLILLLITTIIIGVLSGITNNFWTSFNSSKEFLGGYSINIYSSNNNSFFDSIQAEKLLHKIAKENPNIKNLNDISLIYSINGVDQSKGISIYLNEYNKNIIDGIQKSITSFNENLSLIHYKLSNATIINSLIWLIVGILVSAIIIAAYILLRFGWTFSVLFLFGLFFDLIFLIIIITLTRVLINNYLITVLASLFVWSVNEKLSIISEIKENIKFKYHKQILDKDEIVNIANLSLSKKIKRNIVILFAICIISIGVIIALPIYEKLLGIVIIISLAFSTLLTSYLALWIWTKIYTISQTHKQRRIDSGFWNINKIEEQTFNGINDYF</sequence>
<protein>
    <submittedName>
        <fullName evidence="11">Protein-export membrane protein SecD</fullName>
    </submittedName>
</protein>
<dbReference type="STRING" id="1246955.MCYN_0337"/>
<keyword evidence="3" id="KW-1003">Cell membrane</keyword>
<dbReference type="NCBIfam" id="NF046001">
    <property type="entry name" value="SecDF_plasm"/>
    <property type="match status" value="1"/>
</dbReference>
<evidence type="ECO:0000256" key="7">
    <source>
        <dbReference type="ARBA" id="ARBA00023010"/>
    </source>
</evidence>
<dbReference type="KEGG" id="mcy:MCYN_0337"/>
<comment type="subcellular location">
    <subcellularLocation>
        <location evidence="1">Cell membrane</location>
        <topology evidence="1">Multi-pass membrane protein</topology>
    </subcellularLocation>
</comment>
<dbReference type="PANTHER" id="PTHR30081">
    <property type="entry name" value="PROTEIN-EXPORT MEMBRANE PROTEIN SEC"/>
    <property type="match status" value="1"/>
</dbReference>
<dbReference type="eggNOG" id="COG0341">
    <property type="taxonomic scope" value="Bacteria"/>
</dbReference>
<dbReference type="GO" id="GO:0015031">
    <property type="term" value="P:protein transport"/>
    <property type="evidence" value="ECO:0007669"/>
    <property type="project" value="UniProtKB-KW"/>
</dbReference>
<keyword evidence="4 9" id="KW-0812">Transmembrane</keyword>
<dbReference type="Proteomes" id="UP000010466">
    <property type="component" value="Chromosome"/>
</dbReference>
<feature type="transmembrane region" description="Helical" evidence="9">
    <location>
        <begin position="525"/>
        <end position="547"/>
    </location>
</feature>
<dbReference type="EMBL" id="HF559394">
    <property type="protein sequence ID" value="CCP24069.1"/>
    <property type="molecule type" value="Genomic_DNA"/>
</dbReference>
<keyword evidence="12" id="KW-1185">Reference proteome</keyword>
<evidence type="ECO:0000313" key="12">
    <source>
        <dbReference type="Proteomes" id="UP000010466"/>
    </source>
</evidence>
<keyword evidence="7" id="KW-0811">Translocation</keyword>
<evidence type="ECO:0000256" key="6">
    <source>
        <dbReference type="ARBA" id="ARBA00022989"/>
    </source>
</evidence>